<dbReference type="EMBL" id="KN847911">
    <property type="protein sequence ID" value="KIR38342.1"/>
    <property type="molecule type" value="Genomic_DNA"/>
</dbReference>
<dbReference type="HOGENOM" id="CLU_151406_0_0_1"/>
<dbReference type="AlphaFoldDB" id="A0A0D0SYP7"/>
<accession>A0A0D0SYP7</accession>
<reference evidence="2 3" key="1">
    <citation type="submission" date="2015-01" db="EMBL/GenBank/DDBJ databases">
        <title>The Genome Sequence of Cryptococcus gattii Ram5.</title>
        <authorList>
            <consortium name="The Broad Institute Genomics Platform"/>
            <person name="Cuomo C."/>
            <person name="Litvintseva A."/>
            <person name="Chen Y."/>
            <person name="Heitman J."/>
            <person name="Sun S."/>
            <person name="Springer D."/>
            <person name="Dromer F."/>
            <person name="Young S."/>
            <person name="Zeng Q."/>
            <person name="Gargeya S."/>
            <person name="Abouelleil A."/>
            <person name="Alvarado L."/>
            <person name="Chapman S.B."/>
            <person name="Gainer-Dewar J."/>
            <person name="Goldberg J."/>
            <person name="Griggs A."/>
            <person name="Gujja S."/>
            <person name="Hansen M."/>
            <person name="Howarth C."/>
            <person name="Imamovic A."/>
            <person name="Larimer J."/>
            <person name="Murphy C."/>
            <person name="Naylor J."/>
            <person name="Pearson M."/>
            <person name="Priest M."/>
            <person name="Roberts A."/>
            <person name="Saif S."/>
            <person name="Shea T."/>
            <person name="Sykes S."/>
            <person name="Wortman J."/>
            <person name="Nusbaum C."/>
            <person name="Birren B."/>
        </authorList>
    </citation>
    <scope>NUCLEOTIDE SEQUENCE [LARGE SCALE GENOMIC DNA]</scope>
    <source>
        <strain evidence="2 3">Ram5</strain>
    </source>
</reference>
<name>A0A0D0SYP7_9TREE</name>
<organism evidence="2 3">
    <name type="scientific">Cryptococcus deuterogattii Ram5</name>
    <dbReference type="NCBI Taxonomy" id="1296110"/>
    <lineage>
        <taxon>Eukaryota</taxon>
        <taxon>Fungi</taxon>
        <taxon>Dikarya</taxon>
        <taxon>Basidiomycota</taxon>
        <taxon>Agaricomycotina</taxon>
        <taxon>Tremellomycetes</taxon>
        <taxon>Tremellales</taxon>
        <taxon>Cryptococcaceae</taxon>
        <taxon>Cryptococcus</taxon>
        <taxon>Cryptococcus gattii species complex</taxon>
    </lineage>
</organism>
<feature type="compositionally biased region" description="Polar residues" evidence="1">
    <location>
        <begin position="60"/>
        <end position="73"/>
    </location>
</feature>
<gene>
    <name evidence="2" type="ORF">I313_05916</name>
</gene>
<evidence type="ECO:0000313" key="3">
    <source>
        <dbReference type="Proteomes" id="UP000053392"/>
    </source>
</evidence>
<proteinExistence type="predicted"/>
<sequence length="147" mass="16419">MKPSPYLFPRLTPLLRHAPSYPPVIVHTTSTGKPTQIASETDQATGPWWIHIHQNTIPTIQSEPTTASLNRATPSPPPPPEYENKKTGPRKSPLPPPTIAWYDYLTMLITEDTEKTSQDTLAPSRAPRRTIIQVIPFHPIYIVLAIA</sequence>
<evidence type="ECO:0000256" key="1">
    <source>
        <dbReference type="SAM" id="MobiDB-lite"/>
    </source>
</evidence>
<protein>
    <submittedName>
        <fullName evidence="2">Uncharacterized protein</fullName>
    </submittedName>
</protein>
<keyword evidence="3" id="KW-1185">Reference proteome</keyword>
<dbReference type="Proteomes" id="UP000053392">
    <property type="component" value="Unassembled WGS sequence"/>
</dbReference>
<evidence type="ECO:0000313" key="2">
    <source>
        <dbReference type="EMBL" id="KIR38342.1"/>
    </source>
</evidence>
<feature type="region of interest" description="Disordered" evidence="1">
    <location>
        <begin position="60"/>
        <end position="97"/>
    </location>
</feature>
<dbReference type="OrthoDB" id="2568121at2759"/>